<dbReference type="AlphaFoldDB" id="A0A7E4VAW9"/>
<dbReference type="Proteomes" id="UP000492821">
    <property type="component" value="Unassembled WGS sequence"/>
</dbReference>
<keyword evidence="1" id="KW-0175">Coiled coil</keyword>
<dbReference type="WBParaSite" id="Pan_g18657.t1">
    <property type="protein sequence ID" value="Pan_g18657.t1"/>
    <property type="gene ID" value="Pan_g18657"/>
</dbReference>
<reference evidence="2" key="1">
    <citation type="journal article" date="2013" name="Genetics">
        <title>The draft genome and transcriptome of Panagrellus redivivus are shaped by the harsh demands of a free-living lifestyle.</title>
        <authorList>
            <person name="Srinivasan J."/>
            <person name="Dillman A.R."/>
            <person name="Macchietto M.G."/>
            <person name="Heikkinen L."/>
            <person name="Lakso M."/>
            <person name="Fracchia K.M."/>
            <person name="Antoshechkin I."/>
            <person name="Mortazavi A."/>
            <person name="Wong G."/>
            <person name="Sternberg P.W."/>
        </authorList>
    </citation>
    <scope>NUCLEOTIDE SEQUENCE [LARGE SCALE GENOMIC DNA]</scope>
    <source>
        <strain evidence="2">MT8872</strain>
    </source>
</reference>
<protein>
    <submittedName>
        <fullName evidence="3">Uncharacterized protein</fullName>
    </submittedName>
</protein>
<name>A0A7E4VAW9_PANRE</name>
<accession>A0A7E4VAW9</accession>
<evidence type="ECO:0000256" key="1">
    <source>
        <dbReference type="SAM" id="Coils"/>
    </source>
</evidence>
<evidence type="ECO:0000313" key="2">
    <source>
        <dbReference type="Proteomes" id="UP000492821"/>
    </source>
</evidence>
<reference evidence="3" key="2">
    <citation type="submission" date="2020-10" db="UniProtKB">
        <authorList>
            <consortium name="WormBaseParasite"/>
        </authorList>
    </citation>
    <scope>IDENTIFICATION</scope>
</reference>
<proteinExistence type="predicted"/>
<organism evidence="2 3">
    <name type="scientific">Panagrellus redivivus</name>
    <name type="common">Microworm</name>
    <dbReference type="NCBI Taxonomy" id="6233"/>
    <lineage>
        <taxon>Eukaryota</taxon>
        <taxon>Metazoa</taxon>
        <taxon>Ecdysozoa</taxon>
        <taxon>Nematoda</taxon>
        <taxon>Chromadorea</taxon>
        <taxon>Rhabditida</taxon>
        <taxon>Tylenchina</taxon>
        <taxon>Panagrolaimomorpha</taxon>
        <taxon>Panagrolaimoidea</taxon>
        <taxon>Panagrolaimidae</taxon>
        <taxon>Panagrellus</taxon>
    </lineage>
</organism>
<evidence type="ECO:0000313" key="3">
    <source>
        <dbReference type="WBParaSite" id="Pan_g18657.t1"/>
    </source>
</evidence>
<feature type="coiled-coil region" evidence="1">
    <location>
        <begin position="291"/>
        <end position="320"/>
    </location>
</feature>
<sequence>MRYGKIYFYDRCGNKVQDDLNPDVKEEVLTLPLRLERGHNTTQMLARGGPDFARLSPPFAARSQGYVPSDPFSKLDVGLDSPTIGPPPDELRSNDIDYSIRRRGLNSEDSTDDYKIVNRSVLPGDILSPLNDLQSSPDRRDDERMAAIRGIDKLDFDDSNGISIARRNADLSDDILSPGRNAKVTFTVGGGSLKHAQSTDDVVDRRYVEEEAEELCEHCLLEERRNAAARDEARLQKELQKHVANVNDEIRGAGYRRKGRDLLPMGVLPPFMNRDDDAIKLRSFKAKDAYRRELEDEMARKRLEAELEKVRDKAMHNDANTRDALAYARDQDKLRRFGEDEQVRNRDVLEKQMELTKLNRKESAERLEWWERRSMPGLKGVERDSEFLGDQLRRNEALKRSVDLLEQFKGEQKEENMARRALMKQHYDDLRSRIEQQSDLIRPRRYTGSASEVGRVAGYNPSVYKAWEDAHLRNDKRYRVLQDFGGATASGAHPRHVEEHSKCIRCRRCKRLIRKEVNRRVLEEARR</sequence>
<keyword evidence="2" id="KW-1185">Reference proteome</keyword>